<dbReference type="RefSeq" id="XP_060418791.1">
    <property type="nucleotide sequence ID" value="XM_060556845.1"/>
</dbReference>
<dbReference type="GeneID" id="85441085"/>
<comment type="caution">
    <text evidence="1">The sequence shown here is derived from an EMBL/GenBank/DDBJ whole genome shotgun (WGS) entry which is preliminary data.</text>
</comment>
<evidence type="ECO:0000313" key="2">
    <source>
        <dbReference type="Proteomes" id="UP001230504"/>
    </source>
</evidence>
<keyword evidence="2" id="KW-1185">Reference proteome</keyword>
<accession>A0AAD8Q9S0</accession>
<reference evidence="1" key="1">
    <citation type="submission" date="2021-06" db="EMBL/GenBank/DDBJ databases">
        <title>Comparative genomics, transcriptomics and evolutionary studies reveal genomic signatures of adaptation to plant cell wall in hemibiotrophic fungi.</title>
        <authorList>
            <consortium name="DOE Joint Genome Institute"/>
            <person name="Baroncelli R."/>
            <person name="Diaz J.F."/>
            <person name="Benocci T."/>
            <person name="Peng M."/>
            <person name="Battaglia E."/>
            <person name="Haridas S."/>
            <person name="Andreopoulos W."/>
            <person name="Labutti K."/>
            <person name="Pangilinan J."/>
            <person name="Floch G.L."/>
            <person name="Makela M.R."/>
            <person name="Henrissat B."/>
            <person name="Grigoriev I.V."/>
            <person name="Crouch J.A."/>
            <person name="De Vries R.P."/>
            <person name="Sukno S.A."/>
            <person name="Thon M.R."/>
        </authorList>
    </citation>
    <scope>NUCLEOTIDE SEQUENCE</scope>
    <source>
        <strain evidence="1">CBS 125086</strain>
    </source>
</reference>
<dbReference type="EMBL" id="JAHLJV010000006">
    <property type="protein sequence ID" value="KAK1598046.1"/>
    <property type="molecule type" value="Genomic_DNA"/>
</dbReference>
<dbReference type="AlphaFoldDB" id="A0AAD8Q9S0"/>
<protein>
    <submittedName>
        <fullName evidence="1">Uncharacterized protein</fullName>
    </submittedName>
</protein>
<organism evidence="1 2">
    <name type="scientific">Colletotrichum navitas</name>
    <dbReference type="NCBI Taxonomy" id="681940"/>
    <lineage>
        <taxon>Eukaryota</taxon>
        <taxon>Fungi</taxon>
        <taxon>Dikarya</taxon>
        <taxon>Ascomycota</taxon>
        <taxon>Pezizomycotina</taxon>
        <taxon>Sordariomycetes</taxon>
        <taxon>Hypocreomycetidae</taxon>
        <taxon>Glomerellales</taxon>
        <taxon>Glomerellaceae</taxon>
        <taxon>Colletotrichum</taxon>
        <taxon>Colletotrichum graminicola species complex</taxon>
    </lineage>
</organism>
<dbReference type="Proteomes" id="UP001230504">
    <property type="component" value="Unassembled WGS sequence"/>
</dbReference>
<name>A0AAD8Q9S0_9PEZI</name>
<evidence type="ECO:0000313" key="1">
    <source>
        <dbReference type="EMBL" id="KAK1598046.1"/>
    </source>
</evidence>
<sequence>MSNRRIVCVCVCVCVCARARNRGNCHLRVLKGSTTLTFAPSLLQYVVALLTRRFLESPPRSKPCPTLFSKRRRSDFDLILAREKRCEYHRVCAALNNCGTSNYLYNTPRSTPC</sequence>
<gene>
    <name evidence="1" type="ORF">LY79DRAFT_540023</name>
</gene>
<feature type="non-terminal residue" evidence="1">
    <location>
        <position position="113"/>
    </location>
</feature>
<proteinExistence type="predicted"/>